<gene>
    <name evidence="2" type="ORF">PF008_g29189</name>
</gene>
<sequence>MSCLALFLLVLVELRSSRVDAAPTGNYPYAVTAIVNGGCSEDAGICLNSSDGGFYSTNCSANYLQTMRDFFGTSQYIIQEMYSDASCSTLEYAIGFLVTTNCSGGVVTNQFYYKSALNGSAVIEYFALTEYVGVPEGDATCAPGNTTLASADKEQVEAHTCLPISSSGGTSDIFNCGLADMLFDFKFAEIYRFRSSKWLSGDSIRAFYEVLTP</sequence>
<reference evidence="2 3" key="1">
    <citation type="submission" date="2018-09" db="EMBL/GenBank/DDBJ databases">
        <title>Genomic investigation of the strawberry pathogen Phytophthora fragariae indicates pathogenicity is determined by transcriptional variation in three key races.</title>
        <authorList>
            <person name="Adams T.M."/>
            <person name="Armitage A.D."/>
            <person name="Sobczyk M.K."/>
            <person name="Bates H.J."/>
            <person name="Dunwell J.M."/>
            <person name="Nellist C.F."/>
            <person name="Harrison R.J."/>
        </authorList>
    </citation>
    <scope>NUCLEOTIDE SEQUENCE [LARGE SCALE GENOMIC DNA]</scope>
    <source>
        <strain evidence="2 3">NOV-77</strain>
    </source>
</reference>
<feature type="chain" id="PRO_5026052201" evidence="1">
    <location>
        <begin position="22"/>
        <end position="213"/>
    </location>
</feature>
<keyword evidence="1" id="KW-0732">Signal</keyword>
<proteinExistence type="predicted"/>
<protein>
    <submittedName>
        <fullName evidence="2">Uncharacterized protein</fullName>
    </submittedName>
</protein>
<name>A0A6G0Q9Z2_9STRA</name>
<dbReference type="Proteomes" id="UP000486351">
    <property type="component" value="Unassembled WGS sequence"/>
</dbReference>
<organism evidence="2 3">
    <name type="scientific">Phytophthora fragariae</name>
    <dbReference type="NCBI Taxonomy" id="53985"/>
    <lineage>
        <taxon>Eukaryota</taxon>
        <taxon>Sar</taxon>
        <taxon>Stramenopiles</taxon>
        <taxon>Oomycota</taxon>
        <taxon>Peronosporomycetes</taxon>
        <taxon>Peronosporales</taxon>
        <taxon>Peronosporaceae</taxon>
        <taxon>Phytophthora</taxon>
    </lineage>
</organism>
<comment type="caution">
    <text evidence="2">The sequence shown here is derived from an EMBL/GenBank/DDBJ whole genome shotgun (WGS) entry which is preliminary data.</text>
</comment>
<evidence type="ECO:0000313" key="3">
    <source>
        <dbReference type="Proteomes" id="UP000486351"/>
    </source>
</evidence>
<dbReference type="AlphaFoldDB" id="A0A6G0Q9Z2"/>
<feature type="signal peptide" evidence="1">
    <location>
        <begin position="1"/>
        <end position="21"/>
    </location>
</feature>
<evidence type="ECO:0000256" key="1">
    <source>
        <dbReference type="SAM" id="SignalP"/>
    </source>
</evidence>
<evidence type="ECO:0000313" key="2">
    <source>
        <dbReference type="EMBL" id="KAE9276043.1"/>
    </source>
</evidence>
<dbReference type="EMBL" id="QXFY01004671">
    <property type="protein sequence ID" value="KAE9276043.1"/>
    <property type="molecule type" value="Genomic_DNA"/>
</dbReference>
<accession>A0A6G0Q9Z2</accession>